<dbReference type="KEGG" id="sjv:SJAV_23650"/>
<dbReference type="GeneID" id="92355322"/>
<feature type="transmembrane region" description="Helical" evidence="1">
    <location>
        <begin position="293"/>
        <end position="311"/>
    </location>
</feature>
<feature type="transmembrane region" description="Helical" evidence="1">
    <location>
        <begin position="213"/>
        <end position="233"/>
    </location>
</feature>
<feature type="transmembrane region" description="Helical" evidence="1">
    <location>
        <begin position="438"/>
        <end position="460"/>
    </location>
</feature>
<sequence>MQKVLFYHKLRKIYPCILFNSNIKSNLEYYGGDIEELCKKYNFLLKIFLSLISLITLLAILKIKILLFLDIPLALLTYFYPLLYSWSKKEEFKKLINLEAPFISIVAYVNSIVDKSLVYTMKELSEIKELKTPKIEFQLLDKMMKYMGFSTINAIEKRAEIHSGDLLGKLYNNYIAAINLGITVRDRLRDVLKDILFDLKESYKGYVEKSAELAEVEFAVLLLLPIVLIGFAFTFKVSIIELLFPLVFIPPLLFVITTLQPGINYEIKYGKILYGLVLIPLILILQVNVTYKIVSILTILLILSYFTYQQVSLANELEKSLPIILKELSVYLRIGYTVQNALPKIRMNSKRVNKVLNDVIKNPEDISTPSKLFNMTMKLLFLLSKTGSSSNALEELGNAIAEILYSKESLMKQLRLYDALVFLTPIMLWLSFTTLNKIINSIIPEIDIIALYTVGSALLLSKLSRFTILYFPTMVMITVILIILSFIPPVFL</sequence>
<name>A0AAT9GUD8_9CREN</name>
<dbReference type="PANTHER" id="PTHR35402:SF1">
    <property type="entry name" value="TYPE II SECRETION SYSTEM PROTEIN GSPF DOMAIN-CONTAINING PROTEIN"/>
    <property type="match status" value="1"/>
</dbReference>
<feature type="transmembrane region" description="Helical" evidence="1">
    <location>
        <begin position="239"/>
        <end position="259"/>
    </location>
</feature>
<dbReference type="EMBL" id="AP031322">
    <property type="protein sequence ID" value="BFH74421.1"/>
    <property type="molecule type" value="Genomic_DNA"/>
</dbReference>
<gene>
    <name evidence="2" type="ORF">SJAV_23650</name>
</gene>
<dbReference type="InterPro" id="IPR056569">
    <property type="entry name" value="ArlJ-like"/>
</dbReference>
<dbReference type="RefSeq" id="WP_369609934.1">
    <property type="nucleotide sequence ID" value="NZ_AP031322.1"/>
</dbReference>
<proteinExistence type="predicted"/>
<organism evidence="2">
    <name type="scientific">Sulfurisphaera javensis</name>
    <dbReference type="NCBI Taxonomy" id="2049879"/>
    <lineage>
        <taxon>Archaea</taxon>
        <taxon>Thermoproteota</taxon>
        <taxon>Thermoprotei</taxon>
        <taxon>Sulfolobales</taxon>
        <taxon>Sulfolobaceae</taxon>
        <taxon>Sulfurisphaera</taxon>
    </lineage>
</organism>
<reference evidence="2" key="1">
    <citation type="submission" date="2024-03" db="EMBL/GenBank/DDBJ databases">
        <title>Complete genome sequence of Sulfurisphaera javensis strain KD-1.</title>
        <authorList>
            <person name="Sakai H."/>
            <person name="Nur N."/>
            <person name="Suwanto A."/>
            <person name="Kurosawa N."/>
        </authorList>
    </citation>
    <scope>NUCLEOTIDE SEQUENCE</scope>
    <source>
        <strain evidence="2">KD-1</strain>
    </source>
</reference>
<dbReference type="AlphaFoldDB" id="A0AAT9GUD8"/>
<evidence type="ECO:0000313" key="2">
    <source>
        <dbReference type="EMBL" id="BFH74421.1"/>
    </source>
</evidence>
<keyword evidence="1" id="KW-1133">Transmembrane helix</keyword>
<evidence type="ECO:0000256" key="1">
    <source>
        <dbReference type="SAM" id="Phobius"/>
    </source>
</evidence>
<keyword evidence="1" id="KW-0472">Membrane</keyword>
<dbReference type="PANTHER" id="PTHR35402">
    <property type="entry name" value="INTEGRAL MEMBRANE PROTEIN-RELATED"/>
    <property type="match status" value="1"/>
</dbReference>
<accession>A0AAT9GUD8</accession>
<evidence type="ECO:0008006" key="3">
    <source>
        <dbReference type="Google" id="ProtNLM"/>
    </source>
</evidence>
<protein>
    <recommendedName>
        <fullName evidence="3">Type II secretion system protein</fullName>
    </recommendedName>
</protein>
<keyword evidence="1" id="KW-0812">Transmembrane</keyword>
<feature type="transmembrane region" description="Helical" evidence="1">
    <location>
        <begin position="414"/>
        <end position="432"/>
    </location>
</feature>
<feature type="transmembrane region" description="Helical" evidence="1">
    <location>
        <begin position="43"/>
        <end position="61"/>
    </location>
</feature>
<dbReference type="NCBIfam" id="NF046075">
    <property type="entry name" value="UpsF"/>
    <property type="match status" value="1"/>
</dbReference>
<feature type="transmembrane region" description="Helical" evidence="1">
    <location>
        <begin position="467"/>
        <end position="487"/>
    </location>
</feature>